<evidence type="ECO:0000313" key="2">
    <source>
        <dbReference type="EMBL" id="KAF2862068.1"/>
    </source>
</evidence>
<gene>
    <name evidence="2" type="ORF">K470DRAFT_22329</name>
</gene>
<dbReference type="EMBL" id="MU005968">
    <property type="protein sequence ID" value="KAF2862068.1"/>
    <property type="molecule type" value="Genomic_DNA"/>
</dbReference>
<organism evidence="2 3">
    <name type="scientific">Piedraia hortae CBS 480.64</name>
    <dbReference type="NCBI Taxonomy" id="1314780"/>
    <lineage>
        <taxon>Eukaryota</taxon>
        <taxon>Fungi</taxon>
        <taxon>Dikarya</taxon>
        <taxon>Ascomycota</taxon>
        <taxon>Pezizomycotina</taxon>
        <taxon>Dothideomycetes</taxon>
        <taxon>Dothideomycetidae</taxon>
        <taxon>Capnodiales</taxon>
        <taxon>Piedraiaceae</taxon>
        <taxon>Piedraia</taxon>
    </lineage>
</organism>
<dbReference type="Proteomes" id="UP000799421">
    <property type="component" value="Unassembled WGS sequence"/>
</dbReference>
<proteinExistence type="predicted"/>
<keyword evidence="3" id="KW-1185">Reference proteome</keyword>
<feature type="compositionally biased region" description="Polar residues" evidence="1">
    <location>
        <begin position="131"/>
        <end position="152"/>
    </location>
</feature>
<sequence length="191" mass="21452">MNFEASLGVKIIASESLVGREAHISTQNTLHARKAPRDHPHITDRLDRDQRHGWPSIVNGYTKPSLKRQDRISIASLAFGLVALLRVTLCLRSYFIEDRGADRALTDGLHELSTRIEQFKRQGELKEAQKDTSPSSTMNASSTKTTRSSSCGCQKGNCLCGRRIRAKDLWCRVISHSAAHWRYRAVPITKV</sequence>
<feature type="region of interest" description="Disordered" evidence="1">
    <location>
        <begin position="120"/>
        <end position="153"/>
    </location>
</feature>
<evidence type="ECO:0000256" key="1">
    <source>
        <dbReference type="SAM" id="MobiDB-lite"/>
    </source>
</evidence>
<name>A0A6A7C5T3_9PEZI</name>
<evidence type="ECO:0000313" key="3">
    <source>
        <dbReference type="Proteomes" id="UP000799421"/>
    </source>
</evidence>
<protein>
    <submittedName>
        <fullName evidence="2">Uncharacterized protein</fullName>
    </submittedName>
</protein>
<reference evidence="2" key="1">
    <citation type="journal article" date="2020" name="Stud. Mycol.">
        <title>101 Dothideomycetes genomes: a test case for predicting lifestyles and emergence of pathogens.</title>
        <authorList>
            <person name="Haridas S."/>
            <person name="Albert R."/>
            <person name="Binder M."/>
            <person name="Bloem J."/>
            <person name="Labutti K."/>
            <person name="Salamov A."/>
            <person name="Andreopoulos B."/>
            <person name="Baker S."/>
            <person name="Barry K."/>
            <person name="Bills G."/>
            <person name="Bluhm B."/>
            <person name="Cannon C."/>
            <person name="Castanera R."/>
            <person name="Culley D."/>
            <person name="Daum C."/>
            <person name="Ezra D."/>
            <person name="Gonzalez J."/>
            <person name="Henrissat B."/>
            <person name="Kuo A."/>
            <person name="Liang C."/>
            <person name="Lipzen A."/>
            <person name="Lutzoni F."/>
            <person name="Magnuson J."/>
            <person name="Mondo S."/>
            <person name="Nolan M."/>
            <person name="Ohm R."/>
            <person name="Pangilinan J."/>
            <person name="Park H.-J."/>
            <person name="Ramirez L."/>
            <person name="Alfaro M."/>
            <person name="Sun H."/>
            <person name="Tritt A."/>
            <person name="Yoshinaga Y."/>
            <person name="Zwiers L.-H."/>
            <person name="Turgeon B."/>
            <person name="Goodwin S."/>
            <person name="Spatafora J."/>
            <person name="Crous P."/>
            <person name="Grigoriev I."/>
        </authorList>
    </citation>
    <scope>NUCLEOTIDE SEQUENCE</scope>
    <source>
        <strain evidence="2">CBS 480.64</strain>
    </source>
</reference>
<feature type="compositionally biased region" description="Basic and acidic residues" evidence="1">
    <location>
        <begin position="120"/>
        <end position="130"/>
    </location>
</feature>
<dbReference type="AlphaFoldDB" id="A0A6A7C5T3"/>
<accession>A0A6A7C5T3</accession>